<dbReference type="EMBL" id="FQ312002">
    <property type="protein sequence ID" value="CBW14549.1"/>
    <property type="molecule type" value="Genomic_DNA"/>
</dbReference>
<dbReference type="Proteomes" id="UP000007052">
    <property type="component" value="Chromosome"/>
</dbReference>
<evidence type="ECO:0000313" key="2">
    <source>
        <dbReference type="Proteomes" id="UP000007052"/>
    </source>
</evidence>
<reference evidence="2" key="1">
    <citation type="submission" date="2010-07" db="EMBL/GenBank/DDBJ databases">
        <title>The genome sequence of Haemophilus parainfluenzae T3T1.</title>
        <authorList>
            <person name="Crook D."/>
            <person name="Hood D."/>
            <person name="Moxon R."/>
            <person name="Parkhill J."/>
            <person name="Aslett M."/>
            <person name="Bentley S.D."/>
        </authorList>
    </citation>
    <scope>NUCLEOTIDE SEQUENCE [LARGE SCALE GENOMIC DNA]</scope>
    <source>
        <strain evidence="2">T3T1</strain>
    </source>
</reference>
<accession>A0AB33QG73</accession>
<protein>
    <submittedName>
        <fullName evidence="1">Uncharacterized protein</fullName>
    </submittedName>
</protein>
<proteinExistence type="predicted"/>
<organism evidence="1 2">
    <name type="scientific">Haemophilus parainfluenzae (strain T3T1)</name>
    <dbReference type="NCBI Taxonomy" id="862965"/>
    <lineage>
        <taxon>Bacteria</taxon>
        <taxon>Pseudomonadati</taxon>
        <taxon>Pseudomonadota</taxon>
        <taxon>Gammaproteobacteria</taxon>
        <taxon>Pasteurellales</taxon>
        <taxon>Pasteurellaceae</taxon>
        <taxon>Haemophilus</taxon>
    </lineage>
</organism>
<sequence length="39" mass="4496">MESMIALCNDGSLWQRNIGITERKSNGGEWFRLNDIPQD</sequence>
<dbReference type="AlphaFoldDB" id="A0AB33QG73"/>
<evidence type="ECO:0000313" key="1">
    <source>
        <dbReference type="EMBL" id="CBW14549.1"/>
    </source>
</evidence>
<name>A0AB33QG73_HAEP3</name>
<gene>
    <name evidence="1" type="ordered locus">PARA_04420</name>
</gene>
<dbReference type="KEGG" id="hpr:PARA_04420"/>